<keyword evidence="1" id="KW-0812">Transmembrane</keyword>
<accession>A0ABV0PG31</accession>
<keyword evidence="1" id="KW-1133">Transmembrane helix</keyword>
<reference evidence="2 3" key="1">
    <citation type="submission" date="2021-06" db="EMBL/GenBank/DDBJ databases">
        <authorList>
            <person name="Palmer J.M."/>
        </authorList>
    </citation>
    <scope>NUCLEOTIDE SEQUENCE [LARGE SCALE GENOMIC DNA]</scope>
    <source>
        <strain evidence="2 3">GA_2019</strain>
        <tissue evidence="2">Muscle</tissue>
    </source>
</reference>
<proteinExistence type="predicted"/>
<comment type="caution">
    <text evidence="2">The sequence shown here is derived from an EMBL/GenBank/DDBJ whole genome shotgun (WGS) entry which is preliminary data.</text>
</comment>
<feature type="transmembrane region" description="Helical" evidence="1">
    <location>
        <begin position="25"/>
        <end position="43"/>
    </location>
</feature>
<organism evidence="2 3">
    <name type="scientific">Goodea atripinnis</name>
    <dbReference type="NCBI Taxonomy" id="208336"/>
    <lineage>
        <taxon>Eukaryota</taxon>
        <taxon>Metazoa</taxon>
        <taxon>Chordata</taxon>
        <taxon>Craniata</taxon>
        <taxon>Vertebrata</taxon>
        <taxon>Euteleostomi</taxon>
        <taxon>Actinopterygii</taxon>
        <taxon>Neopterygii</taxon>
        <taxon>Teleostei</taxon>
        <taxon>Neoteleostei</taxon>
        <taxon>Acanthomorphata</taxon>
        <taxon>Ovalentaria</taxon>
        <taxon>Atherinomorphae</taxon>
        <taxon>Cyprinodontiformes</taxon>
        <taxon>Goodeidae</taxon>
        <taxon>Goodea</taxon>
    </lineage>
</organism>
<name>A0ABV0PG31_9TELE</name>
<evidence type="ECO:0000313" key="2">
    <source>
        <dbReference type="EMBL" id="MEQ2182446.1"/>
    </source>
</evidence>
<keyword evidence="1" id="KW-0472">Membrane</keyword>
<evidence type="ECO:0000313" key="3">
    <source>
        <dbReference type="Proteomes" id="UP001476798"/>
    </source>
</evidence>
<sequence length="100" mass="11879">MCWRKLHHHSVSAFLKVRRQLKKRFFPPKLVIFFIFCFLSCFLEEPRFKAFLTSVLRGRFSLAAQVLLILNRHRRKDLRMQPTSLVFVYAAGTLSTVFAF</sequence>
<dbReference type="EMBL" id="JAHRIO010072253">
    <property type="protein sequence ID" value="MEQ2182446.1"/>
    <property type="molecule type" value="Genomic_DNA"/>
</dbReference>
<keyword evidence="3" id="KW-1185">Reference proteome</keyword>
<evidence type="ECO:0000256" key="1">
    <source>
        <dbReference type="SAM" id="Phobius"/>
    </source>
</evidence>
<gene>
    <name evidence="2" type="ORF">GOODEAATRI_022392</name>
</gene>
<dbReference type="Proteomes" id="UP001476798">
    <property type="component" value="Unassembled WGS sequence"/>
</dbReference>
<protein>
    <submittedName>
        <fullName evidence="2">Uncharacterized protein</fullName>
    </submittedName>
</protein>